<proteinExistence type="predicted"/>
<name>A0A379F8I4_PROVU</name>
<evidence type="ECO:0008006" key="3">
    <source>
        <dbReference type="Google" id="ProtNLM"/>
    </source>
</evidence>
<dbReference type="Proteomes" id="UP000254331">
    <property type="component" value="Unassembled WGS sequence"/>
</dbReference>
<dbReference type="EMBL" id="UGTW01000001">
    <property type="protein sequence ID" value="SUC15920.1"/>
    <property type="molecule type" value="Genomic_DNA"/>
</dbReference>
<accession>A0A379F8I4</accession>
<protein>
    <recommendedName>
        <fullName evidence="3">Phage protein</fullName>
    </recommendedName>
</protein>
<organism evidence="1 2">
    <name type="scientific">Proteus vulgaris</name>
    <dbReference type="NCBI Taxonomy" id="585"/>
    <lineage>
        <taxon>Bacteria</taxon>
        <taxon>Pseudomonadati</taxon>
        <taxon>Pseudomonadota</taxon>
        <taxon>Gammaproteobacteria</taxon>
        <taxon>Enterobacterales</taxon>
        <taxon>Morganellaceae</taxon>
        <taxon>Proteus</taxon>
    </lineage>
</organism>
<sequence>MHIRIYQKNNVTHGVYGLGYKMQVKQITEHSFMYRGFTIIKLPRKAVTPITRYHVWLDDQSFGKFDAMAEATKYIDLLKGDIQ</sequence>
<evidence type="ECO:0000313" key="1">
    <source>
        <dbReference type="EMBL" id="SUC15920.1"/>
    </source>
</evidence>
<gene>
    <name evidence="1" type="ORF">NCTC10376_01802</name>
</gene>
<dbReference type="AlphaFoldDB" id="A0A379F8I4"/>
<evidence type="ECO:0000313" key="2">
    <source>
        <dbReference type="Proteomes" id="UP000254331"/>
    </source>
</evidence>
<reference evidence="1 2" key="1">
    <citation type="submission" date="2018-06" db="EMBL/GenBank/DDBJ databases">
        <authorList>
            <consortium name="Pathogen Informatics"/>
            <person name="Doyle S."/>
        </authorList>
    </citation>
    <scope>NUCLEOTIDE SEQUENCE [LARGE SCALE GENOMIC DNA]</scope>
    <source>
        <strain evidence="1 2">NCTC10376</strain>
    </source>
</reference>